<accession>A0AAP0MZL9</accession>
<protein>
    <submittedName>
        <fullName evidence="2">Uncharacterized protein</fullName>
    </submittedName>
</protein>
<dbReference type="Proteomes" id="UP001428341">
    <property type="component" value="Unassembled WGS sequence"/>
</dbReference>
<keyword evidence="1" id="KW-0472">Membrane</keyword>
<reference evidence="2 3" key="1">
    <citation type="submission" date="2024-05" db="EMBL/GenBank/DDBJ databases">
        <title>Haplotype-resolved chromosome-level genome assembly of Huyou (Citrus changshanensis).</title>
        <authorList>
            <person name="Miao C."/>
            <person name="Chen W."/>
            <person name="Wu Y."/>
            <person name="Wang L."/>
            <person name="Zhao S."/>
            <person name="Grierson D."/>
            <person name="Xu C."/>
            <person name="Chen K."/>
        </authorList>
    </citation>
    <scope>NUCLEOTIDE SEQUENCE [LARGE SCALE GENOMIC DNA]</scope>
    <source>
        <strain evidence="2">01-14</strain>
        <tissue evidence="2">Leaf</tissue>
    </source>
</reference>
<feature type="transmembrane region" description="Helical" evidence="1">
    <location>
        <begin position="6"/>
        <end position="24"/>
    </location>
</feature>
<proteinExistence type="predicted"/>
<keyword evidence="3" id="KW-1185">Reference proteome</keyword>
<comment type="caution">
    <text evidence="2">The sequence shown here is derived from an EMBL/GenBank/DDBJ whole genome shotgun (WGS) entry which is preliminary data.</text>
</comment>
<keyword evidence="1" id="KW-1133">Transmembrane helix</keyword>
<sequence length="78" mass="8486">MLSIVASFAGIRFLTLSMVCVIQVRVGKLYCGSNYALTSVASLCGIVLLSLLLYAPSMVFALFDIFDIEKLGENMTNE</sequence>
<dbReference type="AlphaFoldDB" id="A0AAP0MZL9"/>
<dbReference type="PANTHER" id="PTHR33430:SF1">
    <property type="entry name" value="PGG DOMAIN-CONTAINING PROTEIN"/>
    <property type="match status" value="1"/>
</dbReference>
<keyword evidence="1" id="KW-0812">Transmembrane</keyword>
<evidence type="ECO:0000256" key="1">
    <source>
        <dbReference type="SAM" id="Phobius"/>
    </source>
</evidence>
<evidence type="ECO:0000313" key="3">
    <source>
        <dbReference type="Proteomes" id="UP001428341"/>
    </source>
</evidence>
<dbReference type="PANTHER" id="PTHR33430">
    <property type="entry name" value="MATERNAL EFFECT EMBRYO ARREST PROTEIN"/>
    <property type="match status" value="1"/>
</dbReference>
<name>A0AAP0MZL9_9ROSI</name>
<dbReference type="EMBL" id="JBCGBO010000002">
    <property type="protein sequence ID" value="KAK9222862.1"/>
    <property type="molecule type" value="Genomic_DNA"/>
</dbReference>
<evidence type="ECO:0000313" key="2">
    <source>
        <dbReference type="EMBL" id="KAK9222862.1"/>
    </source>
</evidence>
<gene>
    <name evidence="2" type="ORF">WN944_011302</name>
</gene>
<organism evidence="2 3">
    <name type="scientific">Citrus x changshan-huyou</name>
    <dbReference type="NCBI Taxonomy" id="2935761"/>
    <lineage>
        <taxon>Eukaryota</taxon>
        <taxon>Viridiplantae</taxon>
        <taxon>Streptophyta</taxon>
        <taxon>Embryophyta</taxon>
        <taxon>Tracheophyta</taxon>
        <taxon>Spermatophyta</taxon>
        <taxon>Magnoliopsida</taxon>
        <taxon>eudicotyledons</taxon>
        <taxon>Gunneridae</taxon>
        <taxon>Pentapetalae</taxon>
        <taxon>rosids</taxon>
        <taxon>malvids</taxon>
        <taxon>Sapindales</taxon>
        <taxon>Rutaceae</taxon>
        <taxon>Aurantioideae</taxon>
        <taxon>Citrus</taxon>
    </lineage>
</organism>
<feature type="transmembrane region" description="Helical" evidence="1">
    <location>
        <begin position="36"/>
        <end position="55"/>
    </location>
</feature>